<dbReference type="Pfam" id="PF00931">
    <property type="entry name" value="NB-ARC"/>
    <property type="match status" value="1"/>
</dbReference>
<evidence type="ECO:0000259" key="5">
    <source>
        <dbReference type="Pfam" id="PF23559"/>
    </source>
</evidence>
<dbReference type="InterPro" id="IPR042197">
    <property type="entry name" value="Apaf_helical"/>
</dbReference>
<keyword evidence="1" id="KW-0677">Repeat</keyword>
<dbReference type="Gene3D" id="1.10.10.10">
    <property type="entry name" value="Winged helix-like DNA-binding domain superfamily/Winged helix DNA-binding domain"/>
    <property type="match status" value="1"/>
</dbReference>
<sequence length="355" mass="40801">MMVDVFGRDIGGEGLVHGEHDNPPEITHHMGVQPPTGREDDKKVIVEKLLLNDSIERSKTQKRGVSIISIVGKGGIGKTTLAKMVFKEFEEHFGKHRWWVCVSERPNRKDLVRQILREVCKGSGENPDCSLSELCTQLRNEPSKGKFLLVLDDVLELKWSEEEVEGTLMMGVMGSNILMTSRNKNVSYGMRAFYMHELREFSFDQSWELFLKETLREGQTEEDLVMHKIRHVGKRIVRKCGGLPLVIKTVVSMMHTKKMHTEDWKFIEGSKIWEWKMPAAEIGGKILPGLMLSCDDLSHYLKSCFVYCCIYPKDYEIERETLIRQWVAHGLIEEKDSIDVEVTANQYIKDLITDA</sequence>
<dbReference type="AlphaFoldDB" id="A0A5K1FAZ8"/>
<reference evidence="6" key="1">
    <citation type="submission" date="2019-09" db="EMBL/GenBank/DDBJ databases">
        <authorList>
            <person name="Zhang L."/>
        </authorList>
    </citation>
    <scope>NUCLEOTIDE SEQUENCE</scope>
</reference>
<dbReference type="InterPro" id="IPR002182">
    <property type="entry name" value="NB-ARC"/>
</dbReference>
<feature type="domain" description="NB-ARC" evidence="4">
    <location>
        <begin position="61"/>
        <end position="215"/>
    </location>
</feature>
<dbReference type="Gene3D" id="1.10.8.430">
    <property type="entry name" value="Helical domain of apoptotic protease-activating factors"/>
    <property type="match status" value="1"/>
</dbReference>
<dbReference type="PANTHER" id="PTHR23155">
    <property type="entry name" value="DISEASE RESISTANCE PROTEIN RP"/>
    <property type="match status" value="1"/>
</dbReference>
<gene>
    <name evidence="6" type="ORF">NYM_LOCUS24958</name>
</gene>
<dbReference type="GO" id="GO:0098542">
    <property type="term" value="P:defense response to other organism"/>
    <property type="evidence" value="ECO:0007669"/>
    <property type="project" value="TreeGrafter"/>
</dbReference>
<dbReference type="FunFam" id="1.10.10.10:FF:000322">
    <property type="entry name" value="Probable disease resistance protein At1g63360"/>
    <property type="match status" value="1"/>
</dbReference>
<protein>
    <submittedName>
        <fullName evidence="6">Uncharacterized protein</fullName>
    </submittedName>
</protein>
<dbReference type="PANTHER" id="PTHR23155:SF1205">
    <property type="entry name" value="DISEASE RESISTANCE PROTEIN RPM1"/>
    <property type="match status" value="1"/>
</dbReference>
<dbReference type="SUPFAM" id="SSF52540">
    <property type="entry name" value="P-loop containing nucleoside triphosphate hydrolases"/>
    <property type="match status" value="1"/>
</dbReference>
<feature type="compositionally biased region" description="Basic and acidic residues" evidence="3">
    <location>
        <begin position="16"/>
        <end position="28"/>
    </location>
</feature>
<dbReference type="InterPro" id="IPR036388">
    <property type="entry name" value="WH-like_DNA-bd_sf"/>
</dbReference>
<evidence type="ECO:0000259" key="4">
    <source>
        <dbReference type="Pfam" id="PF00931"/>
    </source>
</evidence>
<keyword evidence="2" id="KW-0611">Plant defense</keyword>
<dbReference type="GO" id="GO:0043531">
    <property type="term" value="F:ADP binding"/>
    <property type="evidence" value="ECO:0007669"/>
    <property type="project" value="InterPro"/>
</dbReference>
<proteinExistence type="predicted"/>
<dbReference type="Gene3D" id="3.40.50.300">
    <property type="entry name" value="P-loop containing nucleotide triphosphate hydrolases"/>
    <property type="match status" value="1"/>
</dbReference>
<dbReference type="InterPro" id="IPR058922">
    <property type="entry name" value="WHD_DRP"/>
</dbReference>
<evidence type="ECO:0000256" key="3">
    <source>
        <dbReference type="SAM" id="MobiDB-lite"/>
    </source>
</evidence>
<dbReference type="InterPro" id="IPR044974">
    <property type="entry name" value="Disease_R_plants"/>
</dbReference>
<dbReference type="PRINTS" id="PR00364">
    <property type="entry name" value="DISEASERSIST"/>
</dbReference>
<feature type="domain" description="Disease resistance protein winged helix" evidence="5">
    <location>
        <begin position="310"/>
        <end position="353"/>
    </location>
</feature>
<dbReference type="EMBL" id="LR721786">
    <property type="protein sequence ID" value="VVW61483.1"/>
    <property type="molecule type" value="Genomic_DNA"/>
</dbReference>
<name>A0A5K1FAZ8_9MAGN</name>
<dbReference type="Gramene" id="NC8G0150010.1">
    <property type="protein sequence ID" value="NC8G0150010.1:cds"/>
    <property type="gene ID" value="NC8G0150010"/>
</dbReference>
<accession>A0A5K1FAZ8</accession>
<feature type="region of interest" description="Disordered" evidence="3">
    <location>
        <begin position="16"/>
        <end position="38"/>
    </location>
</feature>
<dbReference type="InterPro" id="IPR027417">
    <property type="entry name" value="P-loop_NTPase"/>
</dbReference>
<evidence type="ECO:0000313" key="6">
    <source>
        <dbReference type="EMBL" id="VVW61483.1"/>
    </source>
</evidence>
<dbReference type="Pfam" id="PF23559">
    <property type="entry name" value="WHD_DRP"/>
    <property type="match status" value="1"/>
</dbReference>
<evidence type="ECO:0000256" key="2">
    <source>
        <dbReference type="ARBA" id="ARBA00022821"/>
    </source>
</evidence>
<evidence type="ECO:0000256" key="1">
    <source>
        <dbReference type="ARBA" id="ARBA00022737"/>
    </source>
</evidence>
<organism evidence="6">
    <name type="scientific">Nymphaea colorata</name>
    <name type="common">pocket water lily</name>
    <dbReference type="NCBI Taxonomy" id="210225"/>
    <lineage>
        <taxon>Eukaryota</taxon>
        <taxon>Viridiplantae</taxon>
        <taxon>Streptophyta</taxon>
        <taxon>Embryophyta</taxon>
        <taxon>Tracheophyta</taxon>
        <taxon>Spermatophyta</taxon>
        <taxon>Magnoliopsida</taxon>
        <taxon>Nymphaeales</taxon>
        <taxon>Nymphaeaceae</taxon>
        <taxon>Nymphaea</taxon>
    </lineage>
</organism>